<dbReference type="GO" id="GO:0003755">
    <property type="term" value="F:peptidyl-prolyl cis-trans isomerase activity"/>
    <property type="evidence" value="ECO:0007669"/>
    <property type="project" value="UniProtKB-EC"/>
</dbReference>
<feature type="domain" description="PpiC" evidence="4">
    <location>
        <begin position="175"/>
        <end position="277"/>
    </location>
</feature>
<dbReference type="PROSITE" id="PS01096">
    <property type="entry name" value="PPIC_PPIASE_1"/>
    <property type="match status" value="1"/>
</dbReference>
<dbReference type="Proteomes" id="UP001205603">
    <property type="component" value="Unassembled WGS sequence"/>
</dbReference>
<keyword evidence="6" id="KW-1185">Reference proteome</keyword>
<dbReference type="InterPro" id="IPR023058">
    <property type="entry name" value="PPIase_PpiC_CS"/>
</dbReference>
<dbReference type="SUPFAM" id="SSF54534">
    <property type="entry name" value="FKBP-like"/>
    <property type="match status" value="2"/>
</dbReference>
<dbReference type="InterPro" id="IPR027304">
    <property type="entry name" value="Trigger_fact/SurA_dom_sf"/>
</dbReference>
<evidence type="ECO:0000313" key="5">
    <source>
        <dbReference type="EMBL" id="MCP9612172.1"/>
    </source>
</evidence>
<dbReference type="EC" id="5.2.1.8" evidence="5"/>
<reference evidence="5 6" key="1">
    <citation type="submission" date="2022-07" db="EMBL/GenBank/DDBJ databases">
        <title>Fecal culturing of patients with breast cancer.</title>
        <authorList>
            <person name="Teng N.M.Y."/>
            <person name="Kiu R."/>
            <person name="Evans R."/>
            <person name="Baker D.J."/>
            <person name="Zenner C."/>
            <person name="Robinson S.D."/>
            <person name="Hall L.J."/>
        </authorList>
    </citation>
    <scope>NUCLEOTIDE SEQUENCE [LARGE SCALE GENOMIC DNA]</scope>
    <source>
        <strain evidence="5 6">LH1063</strain>
    </source>
</reference>
<sequence>MHKFFNTFILPVMFMALAFTANAQDNNVIDEVVWVVGDEAILKSEVEDYYRSLQYSGEKIDGDPYCVLPERIAIQKLFLHQAKLDSIEVNDAVVLQQVDAQINYYILNFYGSKEKMEEYQGKTMAQIREELTESVRNNETVNEMKKALVKDIKITPSDVRRYFSNLPADSIPYIPTQVEVQILSVKPRIPQQEIDNIKSRLREYTDRINKGDADFSTLAIMYSQDPGSARMGGEMGFKGKAEFVPEFAKVAFSLNDPKKVSKIVETEYGYHIIQLIEKRGDRVNVRHILLRPEIAQKDLDDAVNLLDTLRTDIIDKKKFTFEEAALHLSQDKDTRNNYGLMVNKHDGTTKFEMGELPQDVAKVVDKMNVGDISKPFEMVDETNGKEVVAIVKLKSRTLGHRANIGDDYQALKAVVEKAKQDELIEEWIKKKQKETYVRIKDGWNNCEFKYDGWLKK</sequence>
<keyword evidence="2 5" id="KW-0413">Isomerase</keyword>
<evidence type="ECO:0000313" key="6">
    <source>
        <dbReference type="Proteomes" id="UP001205603"/>
    </source>
</evidence>
<dbReference type="SUPFAM" id="SSF109998">
    <property type="entry name" value="Triger factor/SurA peptide-binding domain-like"/>
    <property type="match status" value="1"/>
</dbReference>
<protein>
    <submittedName>
        <fullName evidence="5">Peptidylprolyl isomerase</fullName>
        <ecNumber evidence="5">5.2.1.8</ecNumber>
    </submittedName>
</protein>
<dbReference type="Gene3D" id="1.10.4030.10">
    <property type="entry name" value="Porin chaperone SurA, peptide-binding domain"/>
    <property type="match status" value="1"/>
</dbReference>
<evidence type="ECO:0000256" key="3">
    <source>
        <dbReference type="SAM" id="SignalP"/>
    </source>
</evidence>
<comment type="caution">
    <text evidence="5">The sequence shown here is derived from an EMBL/GenBank/DDBJ whole genome shotgun (WGS) entry which is preliminary data.</text>
</comment>
<dbReference type="InterPro" id="IPR000297">
    <property type="entry name" value="PPIase_PpiC"/>
</dbReference>
<dbReference type="InterPro" id="IPR050280">
    <property type="entry name" value="OMP_Chaperone_SurA"/>
</dbReference>
<evidence type="ECO:0000259" key="4">
    <source>
        <dbReference type="PROSITE" id="PS50198"/>
    </source>
</evidence>
<keyword evidence="1 3" id="KW-0732">Signal</keyword>
<dbReference type="PANTHER" id="PTHR47637">
    <property type="entry name" value="CHAPERONE SURA"/>
    <property type="match status" value="1"/>
</dbReference>
<dbReference type="PANTHER" id="PTHR47637:SF1">
    <property type="entry name" value="CHAPERONE SURA"/>
    <property type="match status" value="1"/>
</dbReference>
<dbReference type="Gene3D" id="3.10.50.40">
    <property type="match status" value="2"/>
</dbReference>
<dbReference type="PROSITE" id="PS50198">
    <property type="entry name" value="PPIC_PPIASE_2"/>
    <property type="match status" value="2"/>
</dbReference>
<dbReference type="Pfam" id="PF00639">
    <property type="entry name" value="Rotamase"/>
    <property type="match status" value="2"/>
</dbReference>
<dbReference type="InterPro" id="IPR046357">
    <property type="entry name" value="PPIase_dom_sf"/>
</dbReference>
<evidence type="ECO:0000256" key="2">
    <source>
        <dbReference type="PROSITE-ProRule" id="PRU00278"/>
    </source>
</evidence>
<feature type="domain" description="PpiC" evidence="4">
    <location>
        <begin position="280"/>
        <end position="392"/>
    </location>
</feature>
<gene>
    <name evidence="5" type="ORF">NMU02_08720</name>
</gene>
<keyword evidence="2" id="KW-0697">Rotamase</keyword>
<feature type="signal peptide" evidence="3">
    <location>
        <begin position="1"/>
        <end position="23"/>
    </location>
</feature>
<dbReference type="RefSeq" id="WP_255027434.1">
    <property type="nucleotide sequence ID" value="NZ_JANDHW010000007.1"/>
</dbReference>
<proteinExistence type="predicted"/>
<feature type="chain" id="PRO_5046467368" evidence="3">
    <location>
        <begin position="24"/>
        <end position="456"/>
    </location>
</feature>
<accession>A0ABT1MHR6</accession>
<dbReference type="EMBL" id="JANDHW010000007">
    <property type="protein sequence ID" value="MCP9612172.1"/>
    <property type="molecule type" value="Genomic_DNA"/>
</dbReference>
<organism evidence="5 6">
    <name type="scientific">Coprobacter tertius</name>
    <dbReference type="NCBI Taxonomy" id="2944915"/>
    <lineage>
        <taxon>Bacteria</taxon>
        <taxon>Pseudomonadati</taxon>
        <taxon>Bacteroidota</taxon>
        <taxon>Bacteroidia</taxon>
        <taxon>Bacteroidales</taxon>
        <taxon>Barnesiellaceae</taxon>
        <taxon>Coprobacter</taxon>
    </lineage>
</organism>
<evidence type="ECO:0000256" key="1">
    <source>
        <dbReference type="ARBA" id="ARBA00022729"/>
    </source>
</evidence>
<name>A0ABT1MHR6_9BACT</name>